<gene>
    <name evidence="2" type="ORF">ACFOLH_10135</name>
</gene>
<evidence type="ECO:0000313" key="3">
    <source>
        <dbReference type="Proteomes" id="UP001595685"/>
    </source>
</evidence>
<comment type="caution">
    <text evidence="2">The sequence shown here is derived from an EMBL/GenBank/DDBJ whole genome shotgun (WGS) entry which is preliminary data.</text>
</comment>
<dbReference type="CDD" id="cd00761">
    <property type="entry name" value="Glyco_tranf_GTA_type"/>
    <property type="match status" value="1"/>
</dbReference>
<dbReference type="SUPFAM" id="SSF53448">
    <property type="entry name" value="Nucleotide-diphospho-sugar transferases"/>
    <property type="match status" value="1"/>
</dbReference>
<dbReference type="PANTHER" id="PTHR22916:SF56">
    <property type="entry name" value="GLYCOSYL TRANSFERASE"/>
    <property type="match status" value="1"/>
</dbReference>
<name>A0ABV7WFS9_9MICO</name>
<evidence type="ECO:0000313" key="2">
    <source>
        <dbReference type="EMBL" id="MFC3688700.1"/>
    </source>
</evidence>
<protein>
    <submittedName>
        <fullName evidence="2">Glycosyltransferase family 2 protein</fullName>
    </submittedName>
</protein>
<organism evidence="2 3">
    <name type="scientific">Aquipuribacter hungaricus</name>
    <dbReference type="NCBI Taxonomy" id="545624"/>
    <lineage>
        <taxon>Bacteria</taxon>
        <taxon>Bacillati</taxon>
        <taxon>Actinomycetota</taxon>
        <taxon>Actinomycetes</taxon>
        <taxon>Micrococcales</taxon>
        <taxon>Intrasporangiaceae</taxon>
        <taxon>Aquipuribacter</taxon>
    </lineage>
</organism>
<dbReference type="InterPro" id="IPR001173">
    <property type="entry name" value="Glyco_trans_2-like"/>
</dbReference>
<reference evidence="3" key="1">
    <citation type="journal article" date="2019" name="Int. J. Syst. Evol. Microbiol.">
        <title>The Global Catalogue of Microorganisms (GCM) 10K type strain sequencing project: providing services to taxonomists for standard genome sequencing and annotation.</title>
        <authorList>
            <consortium name="The Broad Institute Genomics Platform"/>
            <consortium name="The Broad Institute Genome Sequencing Center for Infectious Disease"/>
            <person name="Wu L."/>
            <person name="Ma J."/>
        </authorList>
    </citation>
    <scope>NUCLEOTIDE SEQUENCE [LARGE SCALE GENOMIC DNA]</scope>
    <source>
        <strain evidence="3">NCAIM B.02333</strain>
    </source>
</reference>
<dbReference type="Gene3D" id="3.90.550.10">
    <property type="entry name" value="Spore Coat Polysaccharide Biosynthesis Protein SpsA, Chain A"/>
    <property type="match status" value="1"/>
</dbReference>
<dbReference type="Proteomes" id="UP001595685">
    <property type="component" value="Unassembled WGS sequence"/>
</dbReference>
<dbReference type="InterPro" id="IPR029044">
    <property type="entry name" value="Nucleotide-diphossugar_trans"/>
</dbReference>
<keyword evidence="3" id="KW-1185">Reference proteome</keyword>
<proteinExistence type="predicted"/>
<dbReference type="EMBL" id="JBHRWW010000006">
    <property type="protein sequence ID" value="MFC3688700.1"/>
    <property type="molecule type" value="Genomic_DNA"/>
</dbReference>
<sequence length="311" mass="34333">MTSPTGRAPLVSIGVPAYNAERFIAPALESLLSQDMTDLEVVVSDNGSTDGTERIVRDLAARDGRLRYVRQPVNRGGAANFNAVFALRHPGASYFKWAAADDTHDPRYLGQVLEVLRSDPSVSVAHSLTDDIDEDGSHLRSWGDQGLPADDPDVAVRFAALSQRNYQCFSIFGLMRTETLVGTRGLGYYAESDRVLLAELSLRGRFVDVQEELFHRRQHSGRSVRTHPTARDRIAWFNPDLVGRPVFPEWRLGQGYVGALLQAPGLSADDRARCLAQMGRWTVVRGPHLLRNVARTGADVVGGRTPIRHHA</sequence>
<evidence type="ECO:0000259" key="1">
    <source>
        <dbReference type="Pfam" id="PF00535"/>
    </source>
</evidence>
<feature type="domain" description="Glycosyltransferase 2-like" evidence="1">
    <location>
        <begin position="12"/>
        <end position="134"/>
    </location>
</feature>
<dbReference type="PANTHER" id="PTHR22916">
    <property type="entry name" value="GLYCOSYLTRANSFERASE"/>
    <property type="match status" value="1"/>
</dbReference>
<dbReference type="Pfam" id="PF00535">
    <property type="entry name" value="Glycos_transf_2"/>
    <property type="match status" value="1"/>
</dbReference>
<dbReference type="RefSeq" id="WP_340290762.1">
    <property type="nucleotide sequence ID" value="NZ_JBBEOI010000023.1"/>
</dbReference>
<accession>A0ABV7WFS9</accession>